<gene>
    <name evidence="10" type="ORF">HCX62_00825</name>
</gene>
<feature type="domain" description="MacB-like periplasmic core" evidence="9">
    <location>
        <begin position="25"/>
        <end position="234"/>
    </location>
</feature>
<sequence length="392" mass="42188">MEQIMSLFQSVKLALKQLLSAKFRTFLTMLGIIIGVFSVILLVSIGEAISKNVSTQLGDMGSNIVSISFYSDNPNEKFTYNDAKSLLNEAEIGSPEVMQTKEVRTSEKTANSQVTGINEDYATIKNLELASGRFCSNVDVRYAQKVTVIGAEIAKTYFKNQNPVGKHLQIAGARYLVIGVLEGKGESLFGSADQKLFIPISAAERLFKTDSVDLFYIQTNNTEQVPAVVKQVKQKMSQLFPNNKDAYTVVNQQEALDTFDSITSTLTIGLGAIAGISLLVGGIGIMNIMLVSVTERTREIGIRKAIGASGGDISRQFLIEAIVLSLLGGGIGILLGVFSAQMVTAVSSFEMHVSASTILLAVGFSMFIGVVFGVVPARKASKKMPIDALRAD</sequence>
<evidence type="ECO:0000256" key="3">
    <source>
        <dbReference type="ARBA" id="ARBA00022692"/>
    </source>
</evidence>
<dbReference type="PANTHER" id="PTHR30572:SF4">
    <property type="entry name" value="ABC TRANSPORTER PERMEASE YTRF"/>
    <property type="match status" value="1"/>
</dbReference>
<dbReference type="PANTHER" id="PTHR30572">
    <property type="entry name" value="MEMBRANE COMPONENT OF TRANSPORTER-RELATED"/>
    <property type="match status" value="1"/>
</dbReference>
<dbReference type="AlphaFoldDB" id="A0A7X1DM05"/>
<dbReference type="InterPro" id="IPR003838">
    <property type="entry name" value="ABC3_permease_C"/>
</dbReference>
<comment type="similarity">
    <text evidence="6">Belongs to the ABC-4 integral membrane protein family.</text>
</comment>
<evidence type="ECO:0000313" key="10">
    <source>
        <dbReference type="EMBL" id="MBC2328586.1"/>
    </source>
</evidence>
<evidence type="ECO:0000256" key="5">
    <source>
        <dbReference type="ARBA" id="ARBA00023136"/>
    </source>
</evidence>
<evidence type="ECO:0000259" key="8">
    <source>
        <dbReference type="Pfam" id="PF02687"/>
    </source>
</evidence>
<dbReference type="InterPro" id="IPR050250">
    <property type="entry name" value="Macrolide_Exporter_MacB"/>
</dbReference>
<evidence type="ECO:0000259" key="9">
    <source>
        <dbReference type="Pfam" id="PF12704"/>
    </source>
</evidence>
<evidence type="ECO:0000256" key="7">
    <source>
        <dbReference type="SAM" id="Phobius"/>
    </source>
</evidence>
<feature type="transmembrane region" description="Helical" evidence="7">
    <location>
        <begin position="26"/>
        <end position="46"/>
    </location>
</feature>
<dbReference type="EMBL" id="JAATOD010000001">
    <property type="protein sequence ID" value="MBC2328586.1"/>
    <property type="molecule type" value="Genomic_DNA"/>
</dbReference>
<evidence type="ECO:0000256" key="6">
    <source>
        <dbReference type="ARBA" id="ARBA00038076"/>
    </source>
</evidence>
<evidence type="ECO:0000256" key="2">
    <source>
        <dbReference type="ARBA" id="ARBA00022475"/>
    </source>
</evidence>
<feature type="domain" description="ABC3 transporter permease C-terminal" evidence="8">
    <location>
        <begin position="272"/>
        <end position="383"/>
    </location>
</feature>
<dbReference type="InterPro" id="IPR025857">
    <property type="entry name" value="MacB_PCD"/>
</dbReference>
<evidence type="ECO:0000256" key="4">
    <source>
        <dbReference type="ARBA" id="ARBA00022989"/>
    </source>
</evidence>
<keyword evidence="5 7" id="KW-0472">Membrane</keyword>
<comment type="subcellular location">
    <subcellularLocation>
        <location evidence="1">Cell membrane</location>
        <topology evidence="1">Multi-pass membrane protein</topology>
    </subcellularLocation>
</comment>
<dbReference type="GO" id="GO:0022857">
    <property type="term" value="F:transmembrane transporter activity"/>
    <property type="evidence" value="ECO:0007669"/>
    <property type="project" value="TreeGrafter"/>
</dbReference>
<keyword evidence="4 7" id="KW-1133">Transmembrane helix</keyword>
<feature type="transmembrane region" description="Helical" evidence="7">
    <location>
        <begin position="358"/>
        <end position="377"/>
    </location>
</feature>
<protein>
    <submittedName>
        <fullName evidence="10">FtsX-like permease family protein</fullName>
    </submittedName>
</protein>
<dbReference type="RefSeq" id="WP_260490786.1">
    <property type="nucleotide sequence ID" value="NZ_JAATOD010000001.1"/>
</dbReference>
<proteinExistence type="inferred from homology"/>
<organism evidence="10 11">
    <name type="scientific">Listeria swaminathanii</name>
    <dbReference type="NCBI Taxonomy" id="2713501"/>
    <lineage>
        <taxon>Bacteria</taxon>
        <taxon>Bacillati</taxon>
        <taxon>Bacillota</taxon>
        <taxon>Bacilli</taxon>
        <taxon>Bacillales</taxon>
        <taxon>Listeriaceae</taxon>
        <taxon>Listeria</taxon>
    </lineage>
</organism>
<dbReference type="Pfam" id="PF02687">
    <property type="entry name" value="FtsX"/>
    <property type="match status" value="1"/>
</dbReference>
<dbReference type="Proteomes" id="UP000572016">
    <property type="component" value="Unassembled WGS sequence"/>
</dbReference>
<feature type="transmembrane region" description="Helical" evidence="7">
    <location>
        <begin position="317"/>
        <end position="338"/>
    </location>
</feature>
<comment type="caution">
    <text evidence="10">The sequence shown here is derived from an EMBL/GenBank/DDBJ whole genome shotgun (WGS) entry which is preliminary data.</text>
</comment>
<accession>A0A7X1DM05</accession>
<keyword evidence="2" id="KW-1003">Cell membrane</keyword>
<evidence type="ECO:0000256" key="1">
    <source>
        <dbReference type="ARBA" id="ARBA00004651"/>
    </source>
</evidence>
<evidence type="ECO:0000313" key="11">
    <source>
        <dbReference type="Proteomes" id="UP000572016"/>
    </source>
</evidence>
<reference evidence="10 11" key="1">
    <citation type="submission" date="2020-03" db="EMBL/GenBank/DDBJ databases">
        <title>Soil Listeria distribution.</title>
        <authorList>
            <person name="Liao J."/>
            <person name="Wiedmann M."/>
        </authorList>
    </citation>
    <scope>NUCLEOTIDE SEQUENCE [LARGE SCALE GENOMIC DNA]</scope>
    <source>
        <strain evidence="10 11">FSL L7-0020</strain>
    </source>
</reference>
<dbReference type="Pfam" id="PF12704">
    <property type="entry name" value="MacB_PCD"/>
    <property type="match status" value="1"/>
</dbReference>
<feature type="transmembrane region" description="Helical" evidence="7">
    <location>
        <begin position="268"/>
        <end position="293"/>
    </location>
</feature>
<dbReference type="GO" id="GO:0005886">
    <property type="term" value="C:plasma membrane"/>
    <property type="evidence" value="ECO:0007669"/>
    <property type="project" value="UniProtKB-SubCell"/>
</dbReference>
<keyword evidence="3 7" id="KW-0812">Transmembrane</keyword>
<name>A0A7X1DM05_9LIST</name>